<dbReference type="GO" id="GO:1903806">
    <property type="term" value="P:L-isoleucine import across plasma membrane"/>
    <property type="evidence" value="ECO:0007669"/>
    <property type="project" value="TreeGrafter"/>
</dbReference>
<keyword evidence="6" id="KW-1185">Reference proteome</keyword>
<dbReference type="InterPro" id="IPR003439">
    <property type="entry name" value="ABC_transporter-like_ATP-bd"/>
</dbReference>
<dbReference type="GO" id="GO:0016887">
    <property type="term" value="F:ATP hydrolysis activity"/>
    <property type="evidence" value="ECO:0007669"/>
    <property type="project" value="InterPro"/>
</dbReference>
<dbReference type="Proteomes" id="UP000515823">
    <property type="component" value="Chromosome"/>
</dbReference>
<evidence type="ECO:0000313" key="5">
    <source>
        <dbReference type="EMBL" id="QNM05995.1"/>
    </source>
</evidence>
<dbReference type="RefSeq" id="WP_249303361.1">
    <property type="nucleotide sequence ID" value="NZ_CP060634.1"/>
</dbReference>
<dbReference type="InterPro" id="IPR051120">
    <property type="entry name" value="ABC_AA/LPS_Transport"/>
</dbReference>
<dbReference type="GO" id="GO:0042941">
    <property type="term" value="P:D-alanine transmembrane transport"/>
    <property type="evidence" value="ECO:0007669"/>
    <property type="project" value="TreeGrafter"/>
</dbReference>
<evidence type="ECO:0000256" key="2">
    <source>
        <dbReference type="ARBA" id="ARBA00022741"/>
    </source>
</evidence>
<evidence type="ECO:0000313" key="6">
    <source>
        <dbReference type="Proteomes" id="UP000515823"/>
    </source>
</evidence>
<protein>
    <submittedName>
        <fullName evidence="5">ABC transporter ATP-binding protein</fullName>
    </submittedName>
</protein>
<keyword evidence="1" id="KW-0813">Transport</keyword>
<evidence type="ECO:0000256" key="1">
    <source>
        <dbReference type="ARBA" id="ARBA00022448"/>
    </source>
</evidence>
<dbReference type="InterPro" id="IPR027417">
    <property type="entry name" value="P-loop_NTPase"/>
</dbReference>
<sequence length="263" mass="29224">MALLEAQHINMFFGGLKALNDVSLQAEEGKISALIGPNGAGKTTLFNVMTGFLVPTAGKVLFRGEEIQGLPSYKFVEKGLSRTFQNIRLLQEMTVLENVQLGCHHNMKQNIFDELFSSPRCRREEKESQERSMEALEFVGLGNLVGEKAKNLPYGHQRKLEIARTLATGAEMLLFDEPCAGMNTAEKAQLSELILDINKKLKKTVMLIEHDMRFVMKLSDTITVLAQGEWLAAGTPEEIQANPKVIEAYLGTKRKAVGYHVGD</sequence>
<dbReference type="InterPro" id="IPR032823">
    <property type="entry name" value="BCA_ABC_TP_C"/>
</dbReference>
<proteinExistence type="predicted"/>
<gene>
    <name evidence="5" type="ORF">H9Q78_02165</name>
</gene>
<dbReference type="GO" id="GO:0015192">
    <property type="term" value="F:L-phenylalanine transmembrane transporter activity"/>
    <property type="evidence" value="ECO:0007669"/>
    <property type="project" value="TreeGrafter"/>
</dbReference>
<reference evidence="5 6" key="1">
    <citation type="submission" date="2020-08" db="EMBL/GenBank/DDBJ databases">
        <authorList>
            <person name="Liu C."/>
            <person name="Sun Q."/>
        </authorList>
    </citation>
    <scope>NUCLEOTIDE SEQUENCE [LARGE SCALE GENOMIC DNA]</scope>
    <source>
        <strain evidence="5 6">NSJ-38</strain>
    </source>
</reference>
<dbReference type="GO" id="GO:0015188">
    <property type="term" value="F:L-isoleucine transmembrane transporter activity"/>
    <property type="evidence" value="ECO:0007669"/>
    <property type="project" value="TreeGrafter"/>
</dbReference>
<dbReference type="AlphaFoldDB" id="A0A7G9G5B3"/>
<dbReference type="Gene3D" id="3.40.50.300">
    <property type="entry name" value="P-loop containing nucleotide triphosphate hydrolases"/>
    <property type="match status" value="1"/>
</dbReference>
<accession>A0A7G9G5B3</accession>
<dbReference type="SMART" id="SM00382">
    <property type="entry name" value="AAA"/>
    <property type="match status" value="1"/>
</dbReference>
<dbReference type="KEGG" id="qdo:H9Q78_02165"/>
<keyword evidence="2" id="KW-0547">Nucleotide-binding</keyword>
<dbReference type="GO" id="GO:0005886">
    <property type="term" value="C:plasma membrane"/>
    <property type="evidence" value="ECO:0007669"/>
    <property type="project" value="TreeGrafter"/>
</dbReference>
<dbReference type="PANTHER" id="PTHR45772:SF7">
    <property type="entry name" value="AMINO ACID ABC TRANSPORTER ATP-BINDING PROTEIN"/>
    <property type="match status" value="1"/>
</dbReference>
<dbReference type="EMBL" id="CP060634">
    <property type="protein sequence ID" value="QNM05995.1"/>
    <property type="molecule type" value="Genomic_DNA"/>
</dbReference>
<dbReference type="GO" id="GO:0005524">
    <property type="term" value="F:ATP binding"/>
    <property type="evidence" value="ECO:0007669"/>
    <property type="project" value="UniProtKB-KW"/>
</dbReference>
<evidence type="ECO:0000256" key="3">
    <source>
        <dbReference type="ARBA" id="ARBA00022840"/>
    </source>
</evidence>
<dbReference type="InterPro" id="IPR003593">
    <property type="entry name" value="AAA+_ATPase"/>
</dbReference>
<dbReference type="Pfam" id="PF12399">
    <property type="entry name" value="BCA_ABC_TP_C"/>
    <property type="match status" value="1"/>
</dbReference>
<dbReference type="GO" id="GO:0015808">
    <property type="term" value="P:L-alanine transport"/>
    <property type="evidence" value="ECO:0007669"/>
    <property type="project" value="TreeGrafter"/>
</dbReference>
<dbReference type="PROSITE" id="PS50893">
    <property type="entry name" value="ABC_TRANSPORTER_2"/>
    <property type="match status" value="1"/>
</dbReference>
<feature type="domain" description="ABC transporter" evidence="4">
    <location>
        <begin position="4"/>
        <end position="252"/>
    </location>
</feature>
<dbReference type="GO" id="GO:1903805">
    <property type="term" value="P:L-valine import across plasma membrane"/>
    <property type="evidence" value="ECO:0007669"/>
    <property type="project" value="TreeGrafter"/>
</dbReference>
<dbReference type="SUPFAM" id="SSF52540">
    <property type="entry name" value="P-loop containing nucleoside triphosphate hydrolases"/>
    <property type="match status" value="1"/>
</dbReference>
<dbReference type="GO" id="GO:0005304">
    <property type="term" value="F:L-valine transmembrane transporter activity"/>
    <property type="evidence" value="ECO:0007669"/>
    <property type="project" value="TreeGrafter"/>
</dbReference>
<dbReference type="PANTHER" id="PTHR45772">
    <property type="entry name" value="CONSERVED COMPONENT OF ABC TRANSPORTER FOR NATURAL AMINO ACIDS-RELATED"/>
    <property type="match status" value="1"/>
</dbReference>
<organism evidence="5 6">
    <name type="scientific">Qiania dongpingensis</name>
    <dbReference type="NCBI Taxonomy" id="2763669"/>
    <lineage>
        <taxon>Bacteria</taxon>
        <taxon>Bacillati</taxon>
        <taxon>Bacillota</taxon>
        <taxon>Clostridia</taxon>
        <taxon>Lachnospirales</taxon>
        <taxon>Lachnospiraceae</taxon>
        <taxon>Qiania</taxon>
    </lineage>
</organism>
<keyword evidence="3 5" id="KW-0067">ATP-binding</keyword>
<dbReference type="CDD" id="cd03219">
    <property type="entry name" value="ABC_Mj1267_LivG_branched"/>
    <property type="match status" value="1"/>
</dbReference>
<dbReference type="Pfam" id="PF00005">
    <property type="entry name" value="ABC_tran"/>
    <property type="match status" value="1"/>
</dbReference>
<name>A0A7G9G5B3_9FIRM</name>
<evidence type="ECO:0000259" key="4">
    <source>
        <dbReference type="PROSITE" id="PS50893"/>
    </source>
</evidence>
<dbReference type="FunFam" id="3.40.50.300:FF:000421">
    <property type="entry name" value="Branched-chain amino acid ABC transporter ATP-binding protein"/>
    <property type="match status" value="1"/>
</dbReference>